<dbReference type="SUPFAM" id="SSF160935">
    <property type="entry name" value="VPA0735-like"/>
    <property type="match status" value="1"/>
</dbReference>
<gene>
    <name evidence="2" type="ORF">BB934_42225</name>
</gene>
<dbReference type="EMBL" id="CP016620">
    <property type="protein sequence ID" value="ANY84860.1"/>
    <property type="molecule type" value="Genomic_DNA"/>
</dbReference>
<keyword evidence="2" id="KW-0614">Plasmid</keyword>
<dbReference type="AlphaFoldDB" id="A0A1B2EY00"/>
<name>A0A1B2EY00_9HYPH</name>
<dbReference type="Gene3D" id="2.60.120.600">
    <property type="entry name" value="Domain of unknown function DUF1214, C-terminal domain"/>
    <property type="match status" value="1"/>
</dbReference>
<proteinExistence type="predicted"/>
<feature type="domain" description="DUF1214" evidence="1">
    <location>
        <begin position="168"/>
        <end position="211"/>
    </location>
</feature>
<evidence type="ECO:0000313" key="2">
    <source>
        <dbReference type="EMBL" id="ANY84860.1"/>
    </source>
</evidence>
<organism evidence="2">
    <name type="scientific">Microvirga ossetica</name>
    <dbReference type="NCBI Taxonomy" id="1882682"/>
    <lineage>
        <taxon>Bacteria</taxon>
        <taxon>Pseudomonadati</taxon>
        <taxon>Pseudomonadota</taxon>
        <taxon>Alphaproteobacteria</taxon>
        <taxon>Hyphomicrobiales</taxon>
        <taxon>Methylobacteriaceae</taxon>
        <taxon>Microvirga</taxon>
    </lineage>
</organism>
<dbReference type="KEGG" id="moc:BB934_42225"/>
<protein>
    <recommendedName>
        <fullName evidence="1">DUF1214 domain-containing protein</fullName>
    </recommendedName>
</protein>
<dbReference type="Pfam" id="PF06742">
    <property type="entry name" value="DUF1214"/>
    <property type="match status" value="1"/>
</dbReference>
<dbReference type="PANTHER" id="PTHR36509">
    <property type="entry name" value="BLL3101 PROTEIN"/>
    <property type="match status" value="1"/>
</dbReference>
<reference evidence="2" key="1">
    <citation type="submission" date="2016-07" db="EMBL/GenBank/DDBJ databases">
        <title>Microvirga ossetica sp. nov. a new species of rhizobia isolated from root nodules of the legume species Vicia alpestris Steven originated from North Ossetia region in the Caucasus.</title>
        <authorList>
            <person name="Safronova V.I."/>
            <person name="Kuznetsova I.G."/>
            <person name="Sazanova A.L."/>
            <person name="Belimov A."/>
            <person name="Andronov E."/>
            <person name="Osledkin Y.S."/>
            <person name="Onishchuk O.P."/>
            <person name="Kurchak O.N."/>
            <person name="Shaposhnikov A.I."/>
            <person name="Willems A."/>
            <person name="Tikhonovich I.A."/>
        </authorList>
    </citation>
    <scope>NUCLEOTIDE SEQUENCE [LARGE SCALE GENOMIC DNA]</scope>
    <source>
        <strain evidence="2">V5/3M</strain>
        <plasmid evidence="2">unnamed4</plasmid>
    </source>
</reference>
<geneLocation type="plasmid" evidence="2">
    <name>unnamed4</name>
</geneLocation>
<evidence type="ECO:0000259" key="1">
    <source>
        <dbReference type="Pfam" id="PF06742"/>
    </source>
</evidence>
<accession>A0A1B2EY00</accession>
<dbReference type="InterPro" id="IPR037049">
    <property type="entry name" value="DUF1214_C_sf"/>
</dbReference>
<sequence length="211" mass="23498">MGRTALNGPEDVPNVKAIQEQYKLQPLSAFLGQPAPPPAPALTFPVYDRARTENHDFIGYLNFFLQFAEPPYPAEVGIRQQFERIGIRPGAPWDASKVDPQTLAAIDAGIADAKIAIKDELARTFSSNGLFGPRSLMGTNYLRRDVAANKGLYGNDLEEAWYGGYDSQGAKPQVIHFPAGQLPPAKFFWSMTLYTLPDRFLYDNPLNWYSI</sequence>
<dbReference type="PANTHER" id="PTHR36509:SF2">
    <property type="entry name" value="BLL3101 PROTEIN"/>
    <property type="match status" value="1"/>
</dbReference>
<dbReference type="InterPro" id="IPR010621">
    <property type="entry name" value="DUF1214"/>
</dbReference>